<accession>A0ABQ4Y9Z8</accession>
<keyword evidence="2" id="KW-1185">Reference proteome</keyword>
<evidence type="ECO:0000313" key="2">
    <source>
        <dbReference type="Proteomes" id="UP001151760"/>
    </source>
</evidence>
<evidence type="ECO:0000313" key="1">
    <source>
        <dbReference type="EMBL" id="GJS74505.1"/>
    </source>
</evidence>
<name>A0ABQ4Y9Z8_9ASTR</name>
<dbReference type="Proteomes" id="UP001151760">
    <property type="component" value="Unassembled WGS sequence"/>
</dbReference>
<reference evidence="1" key="1">
    <citation type="journal article" date="2022" name="Int. J. Mol. Sci.">
        <title>Draft Genome of Tanacetum Coccineum: Genomic Comparison of Closely Related Tanacetum-Family Plants.</title>
        <authorList>
            <person name="Yamashiro T."/>
            <person name="Shiraishi A."/>
            <person name="Nakayama K."/>
            <person name="Satake H."/>
        </authorList>
    </citation>
    <scope>NUCLEOTIDE SEQUENCE</scope>
</reference>
<organism evidence="1 2">
    <name type="scientific">Tanacetum coccineum</name>
    <dbReference type="NCBI Taxonomy" id="301880"/>
    <lineage>
        <taxon>Eukaryota</taxon>
        <taxon>Viridiplantae</taxon>
        <taxon>Streptophyta</taxon>
        <taxon>Embryophyta</taxon>
        <taxon>Tracheophyta</taxon>
        <taxon>Spermatophyta</taxon>
        <taxon>Magnoliopsida</taxon>
        <taxon>eudicotyledons</taxon>
        <taxon>Gunneridae</taxon>
        <taxon>Pentapetalae</taxon>
        <taxon>asterids</taxon>
        <taxon>campanulids</taxon>
        <taxon>Asterales</taxon>
        <taxon>Asteraceae</taxon>
        <taxon>Asteroideae</taxon>
        <taxon>Anthemideae</taxon>
        <taxon>Anthemidinae</taxon>
        <taxon>Tanacetum</taxon>
    </lineage>
</organism>
<comment type="caution">
    <text evidence="1">The sequence shown here is derived from an EMBL/GenBank/DDBJ whole genome shotgun (WGS) entry which is preliminary data.</text>
</comment>
<protein>
    <submittedName>
        <fullName evidence="1">Uncharacterized protein</fullName>
    </submittedName>
</protein>
<gene>
    <name evidence="1" type="ORF">Tco_0707346</name>
</gene>
<proteinExistence type="predicted"/>
<dbReference type="EMBL" id="BQNB010010236">
    <property type="protein sequence ID" value="GJS74505.1"/>
    <property type="molecule type" value="Genomic_DNA"/>
</dbReference>
<sequence length="154" mass="16545">MGGARGRAYVIGGGILYSVLWTGVKTSSLRWGVKLSGNIDIEFKIVNEYSVKVARLLKKASVTKQRVGLPRFGTGASWLRSELLDNKSAVCLPASCVSASCLKIPPASYLISAALVPLERVVFAVALKIPTGELPYFFAAVIGSLWRLSLMLLS</sequence>
<reference evidence="1" key="2">
    <citation type="submission" date="2022-01" db="EMBL/GenBank/DDBJ databases">
        <authorList>
            <person name="Yamashiro T."/>
            <person name="Shiraishi A."/>
            <person name="Satake H."/>
            <person name="Nakayama K."/>
        </authorList>
    </citation>
    <scope>NUCLEOTIDE SEQUENCE</scope>
</reference>